<proteinExistence type="predicted"/>
<organism evidence="2 3">
    <name type="scientific">Yersinia kristensenii</name>
    <dbReference type="NCBI Taxonomy" id="28152"/>
    <lineage>
        <taxon>Bacteria</taxon>
        <taxon>Pseudomonadati</taxon>
        <taxon>Pseudomonadota</taxon>
        <taxon>Gammaproteobacteria</taxon>
        <taxon>Enterobacterales</taxon>
        <taxon>Yersiniaceae</taxon>
        <taxon>Yersinia</taxon>
    </lineage>
</organism>
<reference evidence="2 3" key="1">
    <citation type="submission" date="2015-03" db="EMBL/GenBank/DDBJ databases">
        <authorList>
            <person name="Murphy D."/>
        </authorList>
    </citation>
    <scope>NUCLEOTIDE SEQUENCE [LARGE SCALE GENOMIC DNA]</scope>
    <source>
        <strain evidence="2 3">FCF326</strain>
    </source>
</reference>
<evidence type="ECO:0000256" key="1">
    <source>
        <dbReference type="SAM" id="Coils"/>
    </source>
</evidence>
<dbReference type="EMBL" id="CPYI01000010">
    <property type="protein sequence ID" value="CNE94795.1"/>
    <property type="molecule type" value="Genomic_DNA"/>
</dbReference>
<protein>
    <submittedName>
        <fullName evidence="2">Phage DNA packaging protein Nu1</fullName>
    </submittedName>
</protein>
<evidence type="ECO:0000313" key="2">
    <source>
        <dbReference type="EMBL" id="CNE94795.1"/>
    </source>
</evidence>
<name>A0A0T9LH55_YERKR</name>
<sequence>MNISMRKLAIDYGFDESSVRGWRDRGCPIDDEIKARKWIVDNILNPLRNTDIKEQIERQRLAKLTAEARQAEIDLEIKMESLIETQYLENELSTFFKRIRDHLRTLPNKKYLELFEQESTADVKRVLQRAIDDILNEIGGFKLENDGGKDAEQEQITESTTKVNKENITTSKTKTI</sequence>
<feature type="coiled-coil region" evidence="1">
    <location>
        <begin position="54"/>
        <end position="81"/>
    </location>
</feature>
<dbReference type="RefSeq" id="WP_050119735.1">
    <property type="nucleotide sequence ID" value="NZ_CAWMAB010000010.1"/>
</dbReference>
<accession>A0A0T9LH55</accession>
<dbReference type="AlphaFoldDB" id="A0A0T9LH55"/>
<keyword evidence="1" id="KW-0175">Coiled coil</keyword>
<gene>
    <name evidence="2" type="ORF">ERS008491_02682</name>
</gene>
<dbReference type="Proteomes" id="UP000045824">
    <property type="component" value="Unassembled WGS sequence"/>
</dbReference>
<evidence type="ECO:0000313" key="3">
    <source>
        <dbReference type="Proteomes" id="UP000045824"/>
    </source>
</evidence>